<gene>
    <name evidence="2" type="ORF">XAT740_LOCUS19025</name>
</gene>
<organism evidence="2 3">
    <name type="scientific">Adineta ricciae</name>
    <name type="common">Rotifer</name>
    <dbReference type="NCBI Taxonomy" id="249248"/>
    <lineage>
        <taxon>Eukaryota</taxon>
        <taxon>Metazoa</taxon>
        <taxon>Spiralia</taxon>
        <taxon>Gnathifera</taxon>
        <taxon>Rotifera</taxon>
        <taxon>Eurotatoria</taxon>
        <taxon>Bdelloidea</taxon>
        <taxon>Adinetida</taxon>
        <taxon>Adinetidae</taxon>
        <taxon>Adineta</taxon>
    </lineage>
</organism>
<feature type="compositionally biased region" description="Polar residues" evidence="1">
    <location>
        <begin position="765"/>
        <end position="777"/>
    </location>
</feature>
<evidence type="ECO:0008006" key="4">
    <source>
        <dbReference type="Google" id="ProtNLM"/>
    </source>
</evidence>
<protein>
    <recommendedName>
        <fullName evidence="4">Tesmin/TSO1-like CXC domain-containing protein</fullName>
    </recommendedName>
</protein>
<evidence type="ECO:0000256" key="1">
    <source>
        <dbReference type="SAM" id="MobiDB-lite"/>
    </source>
</evidence>
<proteinExistence type="predicted"/>
<reference evidence="2" key="1">
    <citation type="submission" date="2021-02" db="EMBL/GenBank/DDBJ databases">
        <authorList>
            <person name="Nowell W R."/>
        </authorList>
    </citation>
    <scope>NUCLEOTIDE SEQUENCE</scope>
</reference>
<name>A0A814Q3U9_ADIRI</name>
<dbReference type="AlphaFoldDB" id="A0A814Q3U9"/>
<evidence type="ECO:0000313" key="2">
    <source>
        <dbReference type="EMBL" id="CAF1114110.1"/>
    </source>
</evidence>
<dbReference type="EMBL" id="CAJNOR010001286">
    <property type="protein sequence ID" value="CAF1114110.1"/>
    <property type="molecule type" value="Genomic_DNA"/>
</dbReference>
<accession>A0A814Q3U9</accession>
<keyword evidence="3" id="KW-1185">Reference proteome</keyword>
<comment type="caution">
    <text evidence="2">The sequence shown here is derived from an EMBL/GenBank/DDBJ whole genome shotgun (WGS) entry which is preliminary data.</text>
</comment>
<dbReference type="Proteomes" id="UP000663828">
    <property type="component" value="Unassembled WGS sequence"/>
</dbReference>
<evidence type="ECO:0000313" key="3">
    <source>
        <dbReference type="Proteomes" id="UP000663828"/>
    </source>
</evidence>
<feature type="region of interest" description="Disordered" evidence="1">
    <location>
        <begin position="729"/>
        <end position="785"/>
    </location>
</feature>
<sequence>MYQRGSERMYDFIKERYIDCSLKIDDRLSAMSRMKLSEPYLPTDEHQRRKKRQNNDTISQIIKKADNAIRDIVSLSNFRKLDMDSLFSHEFSPAPLSLCDSQNCNLLNQQRKSEALTLFEENFSQCFSTNDPTTLGGKWALIIDGGPMLETKPLKLNGTVMDYARQLLTNNVIPEFNKYDRIDIVFDSDRSKNIKSFTKRHGYDSKISQEYDLKENDILDSSKFHEFVHSNRAKLASAVRSCWSQNVLTDLLPLNKHLIIAGPQQTTIRLINNKFSQSMQSVETLVILESDHVEADTRIFLHVYDVELDNDKGKFNGIVIQSIDTDVFILALAHVKLMMLPNCYVRKFNSSTKLTSFINIKAIGCLLRIKWNITEPTVLLVLHALSGCDSTSFTRNITKKTYFNTYLSNPDQFQHLLEFGEEGEITRLPMKAAEDLLISCYTKSRGYKSLLAKTAPSSSTHTVSLNSLRQNLAIKYCKNQTTDICIKLPPTSESFQQHCKRVWKQVFIWKKTFEPFDLISCYPIEDYGYDRTNNNELIIRWFTNSELPNHLSLSRCVKCTSGCQRCKCAANNLCCTPLCGCSSGECTNRTTIQVMKKSTKENSKPVVRKILTFDDTFDDYDDDSETDVYIQNNNCIDAADDEYDDDGIDDTVQSMYDNYSDAGSDRSFDGNYLDGNESESDLLNLSITSDHSYCYQSTPFALKCSANAQNAVASSTVLRQDDFNPFQNQISPISSHTSSRKLSTTTTNSNGVNTALKPMKRKPNFSANTSAQSTPRQIISRKKKL</sequence>
<feature type="compositionally biased region" description="Polar residues" evidence="1">
    <location>
        <begin position="729"/>
        <end position="742"/>
    </location>
</feature>